<evidence type="ECO:0000313" key="3">
    <source>
        <dbReference type="Proteomes" id="UP000609064"/>
    </source>
</evidence>
<dbReference type="RefSeq" id="WP_188771476.1">
    <property type="nucleotide sequence ID" value="NZ_BMKK01000022.1"/>
</dbReference>
<comment type="caution">
    <text evidence="2">The sequence shown here is derived from an EMBL/GenBank/DDBJ whole genome shotgun (WGS) entry which is preliminary data.</text>
</comment>
<dbReference type="InterPro" id="IPR018673">
    <property type="entry name" value="DUF2141"/>
</dbReference>
<evidence type="ECO:0000256" key="1">
    <source>
        <dbReference type="SAM" id="SignalP"/>
    </source>
</evidence>
<dbReference type="Pfam" id="PF09912">
    <property type="entry name" value="DUF2141"/>
    <property type="match status" value="1"/>
</dbReference>
<gene>
    <name evidence="2" type="ORF">GCM10011514_54060</name>
</gene>
<sequence>MKSILLLTSLLFFGFAESQAQSFNLKVSNVKSTAILRIAFYKKENKFPDEGKFAFAKEFKPTKTGDVTLTFTDIPAGEYALAIYQDSNGNKKLDTNLVGYPKEPFGFSQNIKPKFSAPAYEECKVVFNASNTTFSIKLID</sequence>
<feature type="chain" id="PRO_5037364048" description="DUF2141 domain-containing protein" evidence="1">
    <location>
        <begin position="21"/>
        <end position="140"/>
    </location>
</feature>
<evidence type="ECO:0008006" key="4">
    <source>
        <dbReference type="Google" id="ProtNLM"/>
    </source>
</evidence>
<feature type="signal peptide" evidence="1">
    <location>
        <begin position="1"/>
        <end position="20"/>
    </location>
</feature>
<name>A0A917DYW6_9BACT</name>
<keyword evidence="1" id="KW-0732">Signal</keyword>
<reference evidence="2" key="2">
    <citation type="submission" date="2020-09" db="EMBL/GenBank/DDBJ databases">
        <authorList>
            <person name="Sun Q."/>
            <person name="Zhou Y."/>
        </authorList>
    </citation>
    <scope>NUCLEOTIDE SEQUENCE</scope>
    <source>
        <strain evidence="2">CGMCC 1.15958</strain>
    </source>
</reference>
<keyword evidence="3" id="KW-1185">Reference proteome</keyword>
<accession>A0A917DYW6</accession>
<dbReference type="EMBL" id="BMKK01000022">
    <property type="protein sequence ID" value="GGD83201.1"/>
    <property type="molecule type" value="Genomic_DNA"/>
</dbReference>
<evidence type="ECO:0000313" key="2">
    <source>
        <dbReference type="EMBL" id="GGD83201.1"/>
    </source>
</evidence>
<organism evidence="2 3">
    <name type="scientific">Emticicia aquatilis</name>
    <dbReference type="NCBI Taxonomy" id="1537369"/>
    <lineage>
        <taxon>Bacteria</taxon>
        <taxon>Pseudomonadati</taxon>
        <taxon>Bacteroidota</taxon>
        <taxon>Cytophagia</taxon>
        <taxon>Cytophagales</taxon>
        <taxon>Leadbetterellaceae</taxon>
        <taxon>Emticicia</taxon>
    </lineage>
</organism>
<dbReference type="AlphaFoldDB" id="A0A917DYW6"/>
<dbReference type="Proteomes" id="UP000609064">
    <property type="component" value="Unassembled WGS sequence"/>
</dbReference>
<protein>
    <recommendedName>
        <fullName evidence="4">DUF2141 domain-containing protein</fullName>
    </recommendedName>
</protein>
<proteinExistence type="predicted"/>
<reference evidence="2" key="1">
    <citation type="journal article" date="2014" name="Int. J. Syst. Evol. Microbiol.">
        <title>Complete genome sequence of Corynebacterium casei LMG S-19264T (=DSM 44701T), isolated from a smear-ripened cheese.</title>
        <authorList>
            <consortium name="US DOE Joint Genome Institute (JGI-PGF)"/>
            <person name="Walter F."/>
            <person name="Albersmeier A."/>
            <person name="Kalinowski J."/>
            <person name="Ruckert C."/>
        </authorList>
    </citation>
    <scope>NUCLEOTIDE SEQUENCE</scope>
    <source>
        <strain evidence="2">CGMCC 1.15958</strain>
    </source>
</reference>